<comment type="similarity">
    <text evidence="1">Belongs to the FlgD family.</text>
</comment>
<feature type="compositionally biased region" description="Polar residues" evidence="3">
    <location>
        <begin position="1"/>
        <end position="17"/>
    </location>
</feature>
<dbReference type="GO" id="GO:0044781">
    <property type="term" value="P:bacterial-type flagellum organization"/>
    <property type="evidence" value="ECO:0007669"/>
    <property type="project" value="UniProtKB-KW"/>
</dbReference>
<keyword evidence="4" id="KW-0966">Cell projection</keyword>
<evidence type="ECO:0000313" key="5">
    <source>
        <dbReference type="Proteomes" id="UP000275076"/>
    </source>
</evidence>
<proteinExistence type="inferred from homology"/>
<sequence length="164" mass="18460">MANTIQDNYAIPSQTESLRTDEENGKLGKDDFLKILMEQLQNQDPMNPMDDKQFASQMAQFSSLEQMTNMSQTMEEFSNSQKAGSLVKHSELIGQEVAWERTIENENGTEETEEVTSTIASVRKDGEGNIRLLTDDDRWINSEQLLQVGSVSSGDETQTNDTQD</sequence>
<dbReference type="AlphaFoldDB" id="A0A428N4J3"/>
<evidence type="ECO:0000313" key="4">
    <source>
        <dbReference type="EMBL" id="RSL33172.1"/>
    </source>
</evidence>
<keyword evidence="4" id="KW-0969">Cilium</keyword>
<organism evidence="4 5">
    <name type="scientific">Salibacterium salarium</name>
    <dbReference type="NCBI Taxonomy" id="284579"/>
    <lineage>
        <taxon>Bacteria</taxon>
        <taxon>Bacillati</taxon>
        <taxon>Bacillota</taxon>
        <taxon>Bacilli</taxon>
        <taxon>Bacillales</taxon>
        <taxon>Bacillaceae</taxon>
    </lineage>
</organism>
<dbReference type="RefSeq" id="WP_125555928.1">
    <property type="nucleotide sequence ID" value="NZ_RBVX01000009.1"/>
</dbReference>
<name>A0A428N4J3_9BACI</name>
<keyword evidence="4" id="KW-0282">Flagellum</keyword>
<evidence type="ECO:0000256" key="2">
    <source>
        <dbReference type="ARBA" id="ARBA00022795"/>
    </source>
</evidence>
<evidence type="ECO:0000256" key="3">
    <source>
        <dbReference type="SAM" id="MobiDB-lite"/>
    </source>
</evidence>
<dbReference type="InterPro" id="IPR005648">
    <property type="entry name" value="FlgD"/>
</dbReference>
<reference evidence="4 5" key="1">
    <citation type="submission" date="2018-10" db="EMBL/GenBank/DDBJ databases">
        <title>Draft genome sequence of Bacillus salarius IM0101, isolated from a hypersaline soil in Inner Mongolia, China.</title>
        <authorList>
            <person name="Yamprayoonswat W."/>
            <person name="Boonvisut S."/>
            <person name="Jumpathong W."/>
            <person name="Sittihan S."/>
            <person name="Ruangsuj P."/>
            <person name="Wanthongcharoen S."/>
            <person name="Thongpramul N."/>
            <person name="Pimmason S."/>
            <person name="Yu B."/>
            <person name="Yasawong M."/>
        </authorList>
    </citation>
    <scope>NUCLEOTIDE SEQUENCE [LARGE SCALE GENOMIC DNA]</scope>
    <source>
        <strain evidence="4 5">IM0101</strain>
    </source>
</reference>
<dbReference type="OrthoDB" id="280334at2"/>
<keyword evidence="5" id="KW-1185">Reference proteome</keyword>
<dbReference type="Pfam" id="PF03963">
    <property type="entry name" value="FlgD"/>
    <property type="match status" value="1"/>
</dbReference>
<feature type="compositionally biased region" description="Basic and acidic residues" evidence="3">
    <location>
        <begin position="18"/>
        <end position="30"/>
    </location>
</feature>
<feature type="region of interest" description="Disordered" evidence="3">
    <location>
        <begin position="1"/>
        <end position="30"/>
    </location>
</feature>
<accession>A0A428N4J3</accession>
<protein>
    <submittedName>
        <fullName evidence="4">Flagellar hook assembly protein FlgD</fullName>
    </submittedName>
</protein>
<dbReference type="Proteomes" id="UP000275076">
    <property type="component" value="Unassembled WGS sequence"/>
</dbReference>
<dbReference type="NCBIfam" id="NF007197">
    <property type="entry name" value="PRK09618.1"/>
    <property type="match status" value="1"/>
</dbReference>
<gene>
    <name evidence="4" type="primary">flgD</name>
    <name evidence="4" type="ORF">D7Z54_11105</name>
</gene>
<dbReference type="EMBL" id="RBVX01000009">
    <property type="protein sequence ID" value="RSL33172.1"/>
    <property type="molecule type" value="Genomic_DNA"/>
</dbReference>
<evidence type="ECO:0000256" key="1">
    <source>
        <dbReference type="ARBA" id="ARBA00010577"/>
    </source>
</evidence>
<comment type="caution">
    <text evidence="4">The sequence shown here is derived from an EMBL/GenBank/DDBJ whole genome shotgun (WGS) entry which is preliminary data.</text>
</comment>
<keyword evidence="2" id="KW-1005">Bacterial flagellum biogenesis</keyword>